<reference evidence="2 3" key="1">
    <citation type="submission" date="2016-07" db="EMBL/GenBank/DDBJ databases">
        <title>Pervasive Adenine N6-methylation of Active Genes in Fungi.</title>
        <authorList>
            <consortium name="DOE Joint Genome Institute"/>
            <person name="Mondo S.J."/>
            <person name="Dannebaum R.O."/>
            <person name="Kuo R.C."/>
            <person name="Labutti K."/>
            <person name="Haridas S."/>
            <person name="Kuo A."/>
            <person name="Salamov A."/>
            <person name="Ahrendt S.R."/>
            <person name="Lipzen A."/>
            <person name="Sullivan W."/>
            <person name="Andreopoulos W.B."/>
            <person name="Clum A."/>
            <person name="Lindquist E."/>
            <person name="Daum C."/>
            <person name="Ramamoorthy G.K."/>
            <person name="Gryganskyi A."/>
            <person name="Culley D."/>
            <person name="Magnuson J.K."/>
            <person name="James T.Y."/>
            <person name="O'Malley M.A."/>
            <person name="Stajich J.E."/>
            <person name="Spatafora J.W."/>
            <person name="Visel A."/>
            <person name="Grigoriev I.V."/>
        </authorList>
    </citation>
    <scope>NUCLEOTIDE SEQUENCE [LARGE SCALE GENOMIC DNA]</scope>
    <source>
        <strain evidence="2 3">NRRL 2496</strain>
    </source>
</reference>
<sequence>MRLKGWIAATLFVIVLYVSFTLLNMLARAGSPSGSNYRSDIVTVRNNPFRRLNTTRLAVLTSVLAHIQSSYVANRTPDFDTPPLLAVYHCQECGPIEHQFTQLTNAYMFALLGHSTAFATDTAIQHTWFFEAHPAYMSMTPDQARFYRERAAADAIVDLPSITPTELETSNIRGRRGILQSGAWANYTHMLPNPSVVGERDMYQLTQLSTSEVFWVVHQLLFSRPSPWLSAHLEPYRDLMGGVIHQDPLSFKATDIQQLWTRVGVHLPLSATEKAIDAIATRAVSICNRASVMGKACHIFVATESRNDQSHLHDAIRTHARMIPKKPVVHAIAEGYPYPSSPANSDVKLNLARSYMSWTLLSRMDALVGVKD</sequence>
<keyword evidence="1" id="KW-0472">Membrane</keyword>
<feature type="transmembrane region" description="Helical" evidence="1">
    <location>
        <begin position="6"/>
        <end position="27"/>
    </location>
</feature>
<comment type="caution">
    <text evidence="2">The sequence shown here is derived from an EMBL/GenBank/DDBJ whole genome shotgun (WGS) entry which is preliminary data.</text>
</comment>
<dbReference type="EMBL" id="MCGN01000004">
    <property type="protein sequence ID" value="ORY97847.1"/>
    <property type="molecule type" value="Genomic_DNA"/>
</dbReference>
<keyword evidence="3" id="KW-1185">Reference proteome</keyword>
<protein>
    <submittedName>
        <fullName evidence="2">Uncharacterized protein</fullName>
    </submittedName>
</protein>
<evidence type="ECO:0000256" key="1">
    <source>
        <dbReference type="SAM" id="Phobius"/>
    </source>
</evidence>
<gene>
    <name evidence="2" type="ORF">BCR43DRAFT_490459</name>
</gene>
<dbReference type="OrthoDB" id="2282794at2759"/>
<keyword evidence="1" id="KW-1133">Transmembrane helix</keyword>
<proteinExistence type="predicted"/>
<dbReference type="AlphaFoldDB" id="A0A1X2HFZ8"/>
<keyword evidence="1" id="KW-0812">Transmembrane</keyword>
<accession>A0A1X2HFZ8</accession>
<organism evidence="2 3">
    <name type="scientific">Syncephalastrum racemosum</name>
    <name type="common">Filamentous fungus</name>
    <dbReference type="NCBI Taxonomy" id="13706"/>
    <lineage>
        <taxon>Eukaryota</taxon>
        <taxon>Fungi</taxon>
        <taxon>Fungi incertae sedis</taxon>
        <taxon>Mucoromycota</taxon>
        <taxon>Mucoromycotina</taxon>
        <taxon>Mucoromycetes</taxon>
        <taxon>Mucorales</taxon>
        <taxon>Syncephalastraceae</taxon>
        <taxon>Syncephalastrum</taxon>
    </lineage>
</organism>
<evidence type="ECO:0000313" key="2">
    <source>
        <dbReference type="EMBL" id="ORY97847.1"/>
    </source>
</evidence>
<evidence type="ECO:0000313" key="3">
    <source>
        <dbReference type="Proteomes" id="UP000242180"/>
    </source>
</evidence>
<dbReference type="Proteomes" id="UP000242180">
    <property type="component" value="Unassembled WGS sequence"/>
</dbReference>
<feature type="non-terminal residue" evidence="2">
    <location>
        <position position="372"/>
    </location>
</feature>
<name>A0A1X2HFZ8_SYNRA</name>
<dbReference type="OMA" id="CHVFISA"/>
<dbReference type="InParanoid" id="A0A1X2HFZ8"/>